<name>A0AAU8AM34_9RHOB</name>
<organism evidence="4">
    <name type="scientific">Alloyangia sp. H15</name>
    <dbReference type="NCBI Taxonomy" id="3029062"/>
    <lineage>
        <taxon>Bacteria</taxon>
        <taxon>Pseudomonadati</taxon>
        <taxon>Pseudomonadota</taxon>
        <taxon>Alphaproteobacteria</taxon>
        <taxon>Rhodobacterales</taxon>
        <taxon>Roseobacteraceae</taxon>
        <taxon>Alloyangia</taxon>
    </lineage>
</organism>
<keyword evidence="2" id="KW-0732">Signal</keyword>
<dbReference type="InterPro" id="IPR036873">
    <property type="entry name" value="Rhodanese-like_dom_sf"/>
</dbReference>
<dbReference type="SUPFAM" id="SSF52821">
    <property type="entry name" value="Rhodanese/Cell cycle control phosphatase"/>
    <property type="match status" value="2"/>
</dbReference>
<dbReference type="InterPro" id="IPR051126">
    <property type="entry name" value="Thiosulfate_sulfurtransferase"/>
</dbReference>
<feature type="domain" description="Rhodanese" evidence="3">
    <location>
        <begin position="181"/>
        <end position="296"/>
    </location>
</feature>
<dbReference type="PROSITE" id="PS50206">
    <property type="entry name" value="RHODANESE_3"/>
    <property type="match status" value="2"/>
</dbReference>
<dbReference type="Pfam" id="PF00581">
    <property type="entry name" value="Rhodanese"/>
    <property type="match status" value="2"/>
</dbReference>
<evidence type="ECO:0000256" key="1">
    <source>
        <dbReference type="ARBA" id="ARBA00022737"/>
    </source>
</evidence>
<dbReference type="SMART" id="SM00450">
    <property type="entry name" value="RHOD"/>
    <property type="match status" value="2"/>
</dbReference>
<protein>
    <submittedName>
        <fullName evidence="4">Rhodanese-like domain-containing protein</fullName>
    </submittedName>
</protein>
<dbReference type="PANTHER" id="PTHR43855:SF1">
    <property type="entry name" value="THIOSULFATE SULFURTRANSFERASE"/>
    <property type="match status" value="1"/>
</dbReference>
<dbReference type="PANTHER" id="PTHR43855">
    <property type="entry name" value="THIOSULFATE SULFURTRANSFERASE"/>
    <property type="match status" value="1"/>
</dbReference>
<accession>A0AAU8AM34</accession>
<gene>
    <name evidence="4" type="ORF">PVT71_21010</name>
</gene>
<evidence type="ECO:0000259" key="3">
    <source>
        <dbReference type="PROSITE" id="PS50206"/>
    </source>
</evidence>
<feature type="signal peptide" evidence="2">
    <location>
        <begin position="1"/>
        <end position="22"/>
    </location>
</feature>
<evidence type="ECO:0000313" key="4">
    <source>
        <dbReference type="EMBL" id="XCC95564.1"/>
    </source>
</evidence>
<sequence length="312" mass="32400">MTYKAIALTAALSGLAATGALAADLGPLVSPAELDTALAAEDAPKVLDIRGDAYADGHIAGAVSAPYGLFRGPDENPGATVPVDQLETTYEKLGLEPDAPVVIVAQGDTDTDFGAAARVYWTLKSSGFTELSILNGGAQAWVNTGLPLSKDAVTPEPTELSISWNDAWTAETPEVADVVDGGHEAVLLDARPAPFFEGKKAHAAAAKPGTLPGAQSYPYTQFFQSGATAIGQISDVQALKASLGVTEGEEIVSFCNTGHWAATNWFALSEMAGIENVKLYPGSMVEYSQTGRDMQNAPGLFQNLLNQVTGGN</sequence>
<feature type="chain" id="PRO_5043930367" evidence="2">
    <location>
        <begin position="23"/>
        <end position="312"/>
    </location>
</feature>
<feature type="domain" description="Rhodanese" evidence="3">
    <location>
        <begin position="40"/>
        <end position="150"/>
    </location>
</feature>
<proteinExistence type="predicted"/>
<dbReference type="InterPro" id="IPR001763">
    <property type="entry name" value="Rhodanese-like_dom"/>
</dbReference>
<keyword evidence="1" id="KW-0677">Repeat</keyword>
<dbReference type="RefSeq" id="WP_353474431.1">
    <property type="nucleotide sequence ID" value="NZ_CP123385.1"/>
</dbReference>
<dbReference type="AlphaFoldDB" id="A0AAU8AM34"/>
<dbReference type="Gene3D" id="3.40.250.10">
    <property type="entry name" value="Rhodanese-like domain"/>
    <property type="match status" value="2"/>
</dbReference>
<evidence type="ECO:0000256" key="2">
    <source>
        <dbReference type="SAM" id="SignalP"/>
    </source>
</evidence>
<reference evidence="4" key="1">
    <citation type="submission" date="2023-02" db="EMBL/GenBank/DDBJ databases">
        <title>Description and genomic characterization of Salipiger bruguierae sp. nov., isolated from the sediment of mangrove plant Bruguiera sexangula.</title>
        <authorList>
            <person name="Long M."/>
        </authorList>
    </citation>
    <scope>NUCLEOTIDE SEQUENCE</scope>
    <source>
        <strain evidence="4">H15</strain>
    </source>
</reference>
<dbReference type="EMBL" id="CP123385">
    <property type="protein sequence ID" value="XCC95564.1"/>
    <property type="molecule type" value="Genomic_DNA"/>
</dbReference>